<organism evidence="1 2">
    <name type="scientific">Cohnella phaseoli</name>
    <dbReference type="NCBI Taxonomy" id="456490"/>
    <lineage>
        <taxon>Bacteria</taxon>
        <taxon>Bacillati</taxon>
        <taxon>Bacillota</taxon>
        <taxon>Bacilli</taxon>
        <taxon>Bacillales</taxon>
        <taxon>Paenibacillaceae</taxon>
        <taxon>Cohnella</taxon>
    </lineage>
</organism>
<evidence type="ECO:0000313" key="2">
    <source>
        <dbReference type="Proteomes" id="UP000256977"/>
    </source>
</evidence>
<sequence>MDWFATGKRHYDAERYSNADVAKFVIADKITVQQYESITDERYEGFAKSRLFN</sequence>
<gene>
    <name evidence="1" type="ORF">DFP98_103120</name>
</gene>
<dbReference type="Proteomes" id="UP000256977">
    <property type="component" value="Unassembled WGS sequence"/>
</dbReference>
<accession>A0A3D9KJD3</accession>
<dbReference type="AlphaFoldDB" id="A0A3D9KJD3"/>
<dbReference type="OrthoDB" id="1925295at2"/>
<proteinExistence type="predicted"/>
<dbReference type="InterPro" id="IPR010022">
    <property type="entry name" value="XkdX"/>
</dbReference>
<keyword evidence="2" id="KW-1185">Reference proteome</keyword>
<reference evidence="1 2" key="1">
    <citation type="submission" date="2018-07" db="EMBL/GenBank/DDBJ databases">
        <title>Genomic Encyclopedia of Type Strains, Phase III (KMG-III): the genomes of soil and plant-associated and newly described type strains.</title>
        <authorList>
            <person name="Whitman W."/>
        </authorList>
    </citation>
    <scope>NUCLEOTIDE SEQUENCE [LARGE SCALE GENOMIC DNA]</scope>
    <source>
        <strain evidence="1 2">CECT 7287</strain>
    </source>
</reference>
<protein>
    <submittedName>
        <fullName evidence="1">Putative XkdX family phage protein</fullName>
    </submittedName>
</protein>
<comment type="caution">
    <text evidence="1">The sequence shown here is derived from an EMBL/GenBank/DDBJ whole genome shotgun (WGS) entry which is preliminary data.</text>
</comment>
<dbReference type="NCBIfam" id="TIGR01669">
    <property type="entry name" value="phage_XkdX"/>
    <property type="match status" value="1"/>
</dbReference>
<dbReference type="EMBL" id="QRDZ01000003">
    <property type="protein sequence ID" value="RED86267.1"/>
    <property type="molecule type" value="Genomic_DNA"/>
</dbReference>
<evidence type="ECO:0000313" key="1">
    <source>
        <dbReference type="EMBL" id="RED86267.1"/>
    </source>
</evidence>
<name>A0A3D9KJD3_9BACL</name>
<dbReference type="Pfam" id="PF09693">
    <property type="entry name" value="Phage_XkdX"/>
    <property type="match status" value="1"/>
</dbReference>
<dbReference type="RefSeq" id="WP_116059404.1">
    <property type="nucleotide sequence ID" value="NZ_QRDZ01000003.1"/>
</dbReference>